<comment type="similarity">
    <text evidence="2">Belongs to the VirD4/TraG family.</text>
</comment>
<keyword evidence="9" id="KW-1185">Reference proteome</keyword>
<evidence type="ECO:0000313" key="8">
    <source>
        <dbReference type="EMBL" id="EET59084.1"/>
    </source>
</evidence>
<evidence type="ECO:0000256" key="4">
    <source>
        <dbReference type="ARBA" id="ARBA00022692"/>
    </source>
</evidence>
<evidence type="ECO:0000256" key="5">
    <source>
        <dbReference type="ARBA" id="ARBA00022989"/>
    </source>
</evidence>
<dbReference type="Proteomes" id="UP000005561">
    <property type="component" value="Unassembled WGS sequence"/>
</dbReference>
<keyword evidence="5" id="KW-1133">Transmembrane helix</keyword>
<keyword evidence="3" id="KW-1003">Cell membrane</keyword>
<dbReference type="InterPro" id="IPR027417">
    <property type="entry name" value="P-loop_NTPase"/>
</dbReference>
<comment type="caution">
    <text evidence="8">The sequence shown here is derived from an EMBL/GenBank/DDBJ whole genome shotgun (WGS) entry which is preliminary data.</text>
</comment>
<dbReference type="STRING" id="168384.SAMN05660368_03341"/>
<feature type="region of interest" description="Disordered" evidence="7">
    <location>
        <begin position="429"/>
        <end position="496"/>
    </location>
</feature>
<name>C6LK06_9FIRM</name>
<dbReference type="CDD" id="cd01127">
    <property type="entry name" value="TrwB_TraG_TraD_VirD4"/>
    <property type="match status" value="1"/>
</dbReference>
<dbReference type="PANTHER" id="PTHR37937:SF1">
    <property type="entry name" value="CONJUGATIVE TRANSFER: DNA TRANSPORT"/>
    <property type="match status" value="1"/>
</dbReference>
<sequence length="496" mass="56208">MNRNIAVYGASGSMKSRAFARNMIFQCVARGESLIITDPKSELYESMAVYLEKEGYTVQMFNLVNPENSDSWNCLMEIEGQETMAQVFSDVIIQNTGSAKGDHFWDNAELNLLKALVLYVEQGFPPEAKNIGQVYKLLTLSSEKELNSLFDLLPVSHPAKVPYCIYKQASDTVRSGVIIGLGARLQVFQNRLIRQITSYDEIDLTLPGKQKCAYFCITSDQDSTFDFLSSLFMTFVFIKLVRYADREGENGRLPVPVHILADELANTGAILELNKKISVIRSRNISISCIFQNLPQMQNRYPLNQWQEIIGNCDTQLFLGCTDEVTAEFISSRSGDVTVGVSSEAKQLNTWRVSDYTPEYRKTQSIGKRKLLTPDEILRLPLDTALIILRGQKVLKVEKYDYTLHPDSKKLVARKAAAHIPKWRENGSTEEYDYLPKPPKQRRQRTAAPVRKPKDPQPVLTEPVYPESMGNTEDSYENSWEDSSTMIPLDKNSIMS</sequence>
<evidence type="ECO:0000256" key="1">
    <source>
        <dbReference type="ARBA" id="ARBA00004651"/>
    </source>
</evidence>
<proteinExistence type="inferred from homology"/>
<dbReference type="InterPro" id="IPR051539">
    <property type="entry name" value="T4SS-coupling_protein"/>
</dbReference>
<accession>C6LK06</accession>
<gene>
    <name evidence="8" type="ORF">BRYFOR_08993</name>
</gene>
<dbReference type="Gene3D" id="3.40.50.300">
    <property type="entry name" value="P-loop containing nucleotide triphosphate hydrolases"/>
    <property type="match status" value="2"/>
</dbReference>
<keyword evidence="6" id="KW-0472">Membrane</keyword>
<dbReference type="EMBL" id="ACCL02000022">
    <property type="protein sequence ID" value="EET59084.1"/>
    <property type="molecule type" value="Genomic_DNA"/>
</dbReference>
<reference evidence="8" key="1">
    <citation type="submission" date="2009-07" db="EMBL/GenBank/DDBJ databases">
        <authorList>
            <person name="Weinstock G."/>
            <person name="Sodergren E."/>
            <person name="Clifton S."/>
            <person name="Fulton L."/>
            <person name="Fulton B."/>
            <person name="Courtney L."/>
            <person name="Fronick C."/>
            <person name="Harrison M."/>
            <person name="Strong C."/>
            <person name="Farmer C."/>
            <person name="Delahaunty K."/>
            <person name="Markovic C."/>
            <person name="Hall O."/>
            <person name="Minx P."/>
            <person name="Tomlinson C."/>
            <person name="Mitreva M."/>
            <person name="Nelson J."/>
            <person name="Hou S."/>
            <person name="Wollam A."/>
            <person name="Pepin K.H."/>
            <person name="Johnson M."/>
            <person name="Bhonagiri V."/>
            <person name="Nash W.E."/>
            <person name="Warren W."/>
            <person name="Chinwalla A."/>
            <person name="Mardis E.R."/>
            <person name="Wilson R.K."/>
        </authorList>
    </citation>
    <scope>NUCLEOTIDE SEQUENCE [LARGE SCALE GENOMIC DNA]</scope>
    <source>
        <strain evidence="8">DSM 14469</strain>
    </source>
</reference>
<evidence type="ECO:0000256" key="6">
    <source>
        <dbReference type="ARBA" id="ARBA00023136"/>
    </source>
</evidence>
<evidence type="ECO:0000256" key="7">
    <source>
        <dbReference type="SAM" id="MobiDB-lite"/>
    </source>
</evidence>
<evidence type="ECO:0000256" key="2">
    <source>
        <dbReference type="ARBA" id="ARBA00008806"/>
    </source>
</evidence>
<comment type="subcellular location">
    <subcellularLocation>
        <location evidence="1">Cell membrane</location>
        <topology evidence="1">Multi-pass membrane protein</topology>
    </subcellularLocation>
</comment>
<dbReference type="NCBIfam" id="NF045973">
    <property type="entry name" value="conju_CD1115"/>
    <property type="match status" value="1"/>
</dbReference>
<dbReference type="InterPro" id="IPR003688">
    <property type="entry name" value="TraG/VirD4"/>
</dbReference>
<dbReference type="GO" id="GO:0005886">
    <property type="term" value="C:plasma membrane"/>
    <property type="evidence" value="ECO:0007669"/>
    <property type="project" value="UniProtKB-SubCell"/>
</dbReference>
<evidence type="ECO:0008006" key="10">
    <source>
        <dbReference type="Google" id="ProtNLM"/>
    </source>
</evidence>
<dbReference type="SUPFAM" id="SSF52540">
    <property type="entry name" value="P-loop containing nucleoside triphosphate hydrolases"/>
    <property type="match status" value="1"/>
</dbReference>
<keyword evidence="4" id="KW-0812">Transmembrane</keyword>
<evidence type="ECO:0000313" key="9">
    <source>
        <dbReference type="Proteomes" id="UP000005561"/>
    </source>
</evidence>
<organism evidence="8 9">
    <name type="scientific">Marvinbryantia formatexigens DSM 14469</name>
    <dbReference type="NCBI Taxonomy" id="478749"/>
    <lineage>
        <taxon>Bacteria</taxon>
        <taxon>Bacillati</taxon>
        <taxon>Bacillota</taxon>
        <taxon>Clostridia</taxon>
        <taxon>Lachnospirales</taxon>
        <taxon>Lachnospiraceae</taxon>
        <taxon>Marvinbryantia</taxon>
    </lineage>
</organism>
<dbReference type="eggNOG" id="COG3505">
    <property type="taxonomic scope" value="Bacteria"/>
</dbReference>
<dbReference type="AlphaFoldDB" id="C6LK06"/>
<dbReference type="Pfam" id="PF02534">
    <property type="entry name" value="T4SS-DNA_transf"/>
    <property type="match status" value="1"/>
</dbReference>
<dbReference type="PANTHER" id="PTHR37937">
    <property type="entry name" value="CONJUGATIVE TRANSFER: DNA TRANSPORT"/>
    <property type="match status" value="1"/>
</dbReference>
<protein>
    <recommendedName>
        <fullName evidence="10">TraG/TraD family protein</fullName>
    </recommendedName>
</protein>
<evidence type="ECO:0000256" key="3">
    <source>
        <dbReference type="ARBA" id="ARBA00022475"/>
    </source>
</evidence>